<dbReference type="GO" id="GO:0004523">
    <property type="term" value="F:RNA-DNA hybrid ribonuclease activity"/>
    <property type="evidence" value="ECO:0007669"/>
    <property type="project" value="InterPro"/>
</dbReference>
<dbReference type="AlphaFoldDB" id="A0AAE0DUH8"/>
<dbReference type="PANTHER" id="PTHR44489">
    <property type="match status" value="1"/>
</dbReference>
<dbReference type="Gene3D" id="3.30.420.10">
    <property type="entry name" value="Ribonuclease H-like superfamily/Ribonuclease H"/>
    <property type="match status" value="1"/>
</dbReference>
<dbReference type="PANTHER" id="PTHR44489:SF14">
    <property type="entry name" value="ZINC FINGER CCCH DOMAIN-CONTAINING PROTEIN 59-RELATED"/>
    <property type="match status" value="1"/>
</dbReference>
<dbReference type="InterPro" id="IPR002156">
    <property type="entry name" value="RNaseH_domain"/>
</dbReference>
<sequence length="336" mass="36750">MRNCMDDILILHRFGLRGGISKAAVIKSVVWSPPAPSWIKVNTYCVVLGSPGVGGCGGIFRNCKVFVKSCFAIPLGQDLKQWFLSLPSSLRLHYSSSRIIKVQTSPNRSPIELFTFQNGVKSTENALVVHGLGLSSFSFRGMVDSLGSRGVRVIAVDLHAWNIESSIDFSLDRPVGQVYSMIVANEMLLAGAQDGDFLAWKGSSETSNPFQLAVSTKGHICPVIYLAVGGNMLYSGSMDNTIRQFCILEFDNASKGNPGQAGAGAVLRAEDGSVVLRLRQGVGIVANNVAAYRALILGLKYALKKGFKHIRVHGDSMLVSFRFKYFRFANVFRRFW</sequence>
<keyword evidence="3" id="KW-1185">Reference proteome</keyword>
<dbReference type="SUPFAM" id="SSF53474">
    <property type="entry name" value="alpha/beta-Hydrolases"/>
    <property type="match status" value="1"/>
</dbReference>
<dbReference type="Gene3D" id="3.40.50.1820">
    <property type="entry name" value="alpha/beta hydrolase"/>
    <property type="match status" value="1"/>
</dbReference>
<dbReference type="Proteomes" id="UP001281410">
    <property type="component" value="Unassembled WGS sequence"/>
</dbReference>
<dbReference type="SUPFAM" id="SSF53098">
    <property type="entry name" value="Ribonuclease H-like"/>
    <property type="match status" value="1"/>
</dbReference>
<reference evidence="2" key="1">
    <citation type="journal article" date="2023" name="Plant J.">
        <title>Genome sequences and population genomics provide insights into the demographic history, inbreeding, and mutation load of two 'living fossil' tree species of Dipteronia.</title>
        <authorList>
            <person name="Feng Y."/>
            <person name="Comes H.P."/>
            <person name="Chen J."/>
            <person name="Zhu S."/>
            <person name="Lu R."/>
            <person name="Zhang X."/>
            <person name="Li P."/>
            <person name="Qiu J."/>
            <person name="Olsen K.M."/>
            <person name="Qiu Y."/>
        </authorList>
    </citation>
    <scope>NUCLEOTIDE SEQUENCE</scope>
    <source>
        <strain evidence="2">NBL</strain>
    </source>
</reference>
<evidence type="ECO:0000313" key="2">
    <source>
        <dbReference type="EMBL" id="KAK3188846.1"/>
    </source>
</evidence>
<dbReference type="InterPro" id="IPR012337">
    <property type="entry name" value="RNaseH-like_sf"/>
</dbReference>
<protein>
    <recommendedName>
        <fullName evidence="1">RNase H type-1 domain-containing protein</fullName>
    </recommendedName>
</protein>
<dbReference type="GO" id="GO:0003676">
    <property type="term" value="F:nucleic acid binding"/>
    <property type="evidence" value="ECO:0007669"/>
    <property type="project" value="InterPro"/>
</dbReference>
<accession>A0AAE0DUH8</accession>
<dbReference type="PROSITE" id="PS50879">
    <property type="entry name" value="RNASE_H_1"/>
    <property type="match status" value="1"/>
</dbReference>
<dbReference type="SUPFAM" id="SSF50978">
    <property type="entry name" value="WD40 repeat-like"/>
    <property type="match status" value="1"/>
</dbReference>
<organism evidence="2 3">
    <name type="scientific">Dipteronia sinensis</name>
    <dbReference type="NCBI Taxonomy" id="43782"/>
    <lineage>
        <taxon>Eukaryota</taxon>
        <taxon>Viridiplantae</taxon>
        <taxon>Streptophyta</taxon>
        <taxon>Embryophyta</taxon>
        <taxon>Tracheophyta</taxon>
        <taxon>Spermatophyta</taxon>
        <taxon>Magnoliopsida</taxon>
        <taxon>eudicotyledons</taxon>
        <taxon>Gunneridae</taxon>
        <taxon>Pentapetalae</taxon>
        <taxon>rosids</taxon>
        <taxon>malvids</taxon>
        <taxon>Sapindales</taxon>
        <taxon>Sapindaceae</taxon>
        <taxon>Hippocastanoideae</taxon>
        <taxon>Acereae</taxon>
        <taxon>Dipteronia</taxon>
    </lineage>
</organism>
<proteinExistence type="predicted"/>
<dbReference type="InterPro" id="IPR036322">
    <property type="entry name" value="WD40_repeat_dom_sf"/>
</dbReference>
<dbReference type="InterPro" id="IPR044715">
    <property type="entry name" value="WDR86-like"/>
</dbReference>
<evidence type="ECO:0000313" key="3">
    <source>
        <dbReference type="Proteomes" id="UP001281410"/>
    </source>
</evidence>
<evidence type="ECO:0000259" key="1">
    <source>
        <dbReference type="PROSITE" id="PS50879"/>
    </source>
</evidence>
<feature type="domain" description="RNase H type-1" evidence="1">
    <location>
        <begin position="242"/>
        <end position="336"/>
    </location>
</feature>
<dbReference type="InterPro" id="IPR036397">
    <property type="entry name" value="RNaseH_sf"/>
</dbReference>
<name>A0AAE0DUH8_9ROSI</name>
<gene>
    <name evidence="2" type="ORF">Dsin_028407</name>
</gene>
<dbReference type="Pfam" id="PF13456">
    <property type="entry name" value="RVT_3"/>
    <property type="match status" value="1"/>
</dbReference>
<dbReference type="InterPro" id="IPR029058">
    <property type="entry name" value="AB_hydrolase_fold"/>
</dbReference>
<comment type="caution">
    <text evidence="2">The sequence shown here is derived from an EMBL/GenBank/DDBJ whole genome shotgun (WGS) entry which is preliminary data.</text>
</comment>
<dbReference type="EMBL" id="JANJYJ010000009">
    <property type="protein sequence ID" value="KAK3188846.1"/>
    <property type="molecule type" value="Genomic_DNA"/>
</dbReference>